<organism evidence="3 4">
    <name type="scientific">Meripilus lineatus</name>
    <dbReference type="NCBI Taxonomy" id="2056292"/>
    <lineage>
        <taxon>Eukaryota</taxon>
        <taxon>Fungi</taxon>
        <taxon>Dikarya</taxon>
        <taxon>Basidiomycota</taxon>
        <taxon>Agaricomycotina</taxon>
        <taxon>Agaricomycetes</taxon>
        <taxon>Polyporales</taxon>
        <taxon>Meripilaceae</taxon>
        <taxon>Meripilus</taxon>
    </lineage>
</organism>
<comment type="caution">
    <text evidence="3">The sequence shown here is derived from an EMBL/GenBank/DDBJ whole genome shotgun (WGS) entry which is preliminary data.</text>
</comment>
<accession>A0AAD5VED4</accession>
<sequence>MEIVRGFSDVAIPKVIIPTRDALYPLLEAHKSDIESVPRKTFQFGETERHKLDVYYPKIDSSVKAPILLLAYGGGFNSGERVFDPPYDLAHRNIGAFYAKRGILTVITDYRLVPNVTYPAQAEDVKDALIWVINNAENMTQGFDIEVDTRRVFLIGHSAGGAHVATIFLAPGLLPSEYWSHVKGIILMGAAVRIGPKEDLAPTISQYYGSEEEMRAREPIALLRQASQETMDSLPKVLMLKSEKEPKAIWEGNTAFLKVLNEKLPSPVEEIIMEGHNHISPVYALSGGEGELFGERIAQWIKDTE</sequence>
<dbReference type="Proteomes" id="UP001212997">
    <property type="component" value="Unassembled WGS sequence"/>
</dbReference>
<evidence type="ECO:0000313" key="3">
    <source>
        <dbReference type="EMBL" id="KAJ3489181.1"/>
    </source>
</evidence>
<keyword evidence="1" id="KW-0378">Hydrolase</keyword>
<dbReference type="InterPro" id="IPR050300">
    <property type="entry name" value="GDXG_lipolytic_enzyme"/>
</dbReference>
<dbReference type="EMBL" id="JANAWD010000051">
    <property type="protein sequence ID" value="KAJ3489181.1"/>
    <property type="molecule type" value="Genomic_DNA"/>
</dbReference>
<dbReference type="AlphaFoldDB" id="A0AAD5VED4"/>
<proteinExistence type="predicted"/>
<dbReference type="Gene3D" id="3.40.50.1820">
    <property type="entry name" value="alpha/beta hydrolase"/>
    <property type="match status" value="1"/>
</dbReference>
<name>A0AAD5VED4_9APHY</name>
<dbReference type="InterPro" id="IPR049492">
    <property type="entry name" value="BD-FAE-like_dom"/>
</dbReference>
<dbReference type="SUPFAM" id="SSF53474">
    <property type="entry name" value="alpha/beta-Hydrolases"/>
    <property type="match status" value="1"/>
</dbReference>
<protein>
    <recommendedName>
        <fullName evidence="2">BD-FAE-like domain-containing protein</fullName>
    </recommendedName>
</protein>
<keyword evidence="4" id="KW-1185">Reference proteome</keyword>
<dbReference type="PANTHER" id="PTHR48081:SF33">
    <property type="entry name" value="KYNURENINE FORMAMIDASE"/>
    <property type="match status" value="1"/>
</dbReference>
<dbReference type="InterPro" id="IPR029058">
    <property type="entry name" value="AB_hydrolase_fold"/>
</dbReference>
<dbReference type="GO" id="GO:0016787">
    <property type="term" value="F:hydrolase activity"/>
    <property type="evidence" value="ECO:0007669"/>
    <property type="project" value="UniProtKB-KW"/>
</dbReference>
<reference evidence="3" key="1">
    <citation type="submission" date="2022-07" db="EMBL/GenBank/DDBJ databases">
        <title>Genome Sequence of Physisporinus lineatus.</title>
        <authorList>
            <person name="Buettner E."/>
        </authorList>
    </citation>
    <scope>NUCLEOTIDE SEQUENCE</scope>
    <source>
        <strain evidence="3">VT162</strain>
    </source>
</reference>
<feature type="domain" description="BD-FAE-like" evidence="2">
    <location>
        <begin position="52"/>
        <end position="167"/>
    </location>
</feature>
<dbReference type="Pfam" id="PF20434">
    <property type="entry name" value="BD-FAE"/>
    <property type="match status" value="1"/>
</dbReference>
<evidence type="ECO:0000259" key="2">
    <source>
        <dbReference type="Pfam" id="PF20434"/>
    </source>
</evidence>
<gene>
    <name evidence="3" type="ORF">NLI96_g2315</name>
</gene>
<evidence type="ECO:0000256" key="1">
    <source>
        <dbReference type="ARBA" id="ARBA00022801"/>
    </source>
</evidence>
<dbReference type="PANTHER" id="PTHR48081">
    <property type="entry name" value="AB HYDROLASE SUPERFAMILY PROTEIN C4A8.06C"/>
    <property type="match status" value="1"/>
</dbReference>
<evidence type="ECO:0000313" key="4">
    <source>
        <dbReference type="Proteomes" id="UP001212997"/>
    </source>
</evidence>